<reference evidence="2" key="1">
    <citation type="journal article" date="2017" name="Front. Microbiol.">
        <title>A novel IncA/C1 group conjugative plasmid, encoding VIM-1 metallo-beta-lactamase, mediates the acquisition of carbapenem resistance in ST104 Klebsiella pneumoniae isolates from neonates in the intensive care unit of Monaldi Hospital in Naples.</title>
        <authorList>
            <person name="Esposito E.P."/>
            <person name="Gaiarsa S."/>
            <person name="Del Franco M."/>
            <person name="Crivaro V."/>
            <person name="Bernardo M."/>
            <person name="Cuccurullo S."/>
            <person name="Pennino F."/>
            <person name="Triassi M."/>
            <person name="Marone P."/>
            <person name="Sassera D."/>
            <person name="Zarrilli R."/>
        </authorList>
    </citation>
    <scope>NUCLEOTIDE SEQUENCE</scope>
    <source>
        <strain evidence="2">KP4898</strain>
        <plasmid evidence="2">pIncAC-KP4898</plasmid>
    </source>
</reference>
<keyword evidence="1" id="KW-0732">Signal</keyword>
<dbReference type="Pfam" id="PF09673">
    <property type="entry name" value="TrbC_Ftype"/>
    <property type="match status" value="1"/>
</dbReference>
<protein>
    <submittedName>
        <fullName evidence="2">Conjugal transfer protein TraW</fullName>
    </submittedName>
</protein>
<geneLocation type="plasmid" evidence="2">
    <name>pIncAC-KP4898</name>
</geneLocation>
<dbReference type="EMBL" id="KY882285">
    <property type="protein sequence ID" value="ASM79828.1"/>
    <property type="molecule type" value="Genomic_DNA"/>
</dbReference>
<dbReference type="AlphaFoldDB" id="A0A221KLB8"/>
<organism evidence="2">
    <name type="scientific">Klebsiella pneumoniae subsp. pneumoniae</name>
    <dbReference type="NCBI Taxonomy" id="72407"/>
    <lineage>
        <taxon>Bacteria</taxon>
        <taxon>Pseudomonadati</taxon>
        <taxon>Pseudomonadota</taxon>
        <taxon>Gammaproteobacteria</taxon>
        <taxon>Enterobacterales</taxon>
        <taxon>Enterobacteriaceae</taxon>
        <taxon>Klebsiella/Raoultella group</taxon>
        <taxon>Klebsiella</taxon>
        <taxon>Klebsiella pneumoniae complex</taxon>
    </lineage>
</organism>
<sequence length="422" mass="46564">MIRSLAAHIPCSKSVIVALIFSVAGGGASAQESPLSEQDRAFIEQGKQIAQKAQRMEMPSLLQNQHMDDAQAEAKALFNQLQSTNPTLKEMHRKQAEKGIYSDHRILVFASLSLGEQGLDDVLTAVSGQSDAVIVFRGVPEGMNLGQGVKSIQALAAKKDPVPNVIINPTLFKTYKITAVPTIVMLEDEPLPGEQPNVVAQVSGLSDPVWLAREVDNGEKGDLGVKGPVEKISEPDLIEVAKKRLANIDWEEKKKLAVERFWTKQNFNELPRAPKFRTREIDPSVMITSDISTPDGTVFAHAGDVINPLCDPKEVCKPGTRPFTQAVVVFDPLDKKQMELLAKKLPEIKKEPGVQRITYIATKFDKDKGWDSYKSVTDSFDAPVYLLTPDLITRFELEHTPSVITARGKKFLIREFAEEGGE</sequence>
<accession>A0A221KLB8</accession>
<keyword evidence="2" id="KW-0614">Plasmid</keyword>
<proteinExistence type="predicted"/>
<evidence type="ECO:0000256" key="1">
    <source>
        <dbReference type="SAM" id="SignalP"/>
    </source>
</evidence>
<name>A0A221KLB8_KLEPN</name>
<feature type="signal peptide" evidence="1">
    <location>
        <begin position="1"/>
        <end position="30"/>
    </location>
</feature>
<reference evidence="2" key="2">
    <citation type="submission" date="2017-04" db="EMBL/GenBank/DDBJ databases">
        <authorList>
            <person name="Afonso C.L."/>
            <person name="Miller P.J."/>
            <person name="Scott M.A."/>
            <person name="Spackman E."/>
            <person name="Goraichik I."/>
            <person name="Dimitrov K.M."/>
            <person name="Suarez D.L."/>
            <person name="Swayne D.E."/>
        </authorList>
    </citation>
    <scope>NUCLEOTIDE SEQUENCE</scope>
    <source>
        <strain evidence="2">KP4898</strain>
        <plasmid evidence="2">pIncAC-KP4898</plasmid>
    </source>
</reference>
<feature type="chain" id="PRO_5011312173" evidence="1">
    <location>
        <begin position="31"/>
        <end position="422"/>
    </location>
</feature>
<evidence type="ECO:0000313" key="2">
    <source>
        <dbReference type="EMBL" id="ASM79828.1"/>
    </source>
</evidence>
<dbReference type="RefSeq" id="WP_039272404.1">
    <property type="nucleotide sequence ID" value="NZ_CP034084.1"/>
</dbReference>
<dbReference type="InterPro" id="IPR019106">
    <property type="entry name" value="T4SS_TrbC"/>
</dbReference>